<feature type="compositionally biased region" description="Basic and acidic residues" evidence="1">
    <location>
        <begin position="423"/>
        <end position="446"/>
    </location>
</feature>
<organism evidence="3">
    <name type="scientific">Pseudomonas phage Orimi01</name>
    <dbReference type="NCBI Taxonomy" id="3138541"/>
    <lineage>
        <taxon>Viruses</taxon>
    </lineage>
</organism>
<proteinExistence type="predicted"/>
<evidence type="ECO:0000313" key="3">
    <source>
        <dbReference type="EMBL" id="XAI70659.1"/>
    </source>
</evidence>
<dbReference type="InterPro" id="IPR035412">
    <property type="entry name" value="Terminase_L_N"/>
</dbReference>
<reference evidence="3" key="1">
    <citation type="journal article" date="2024" name="J. Gen. Virol.">
        <title>Novel phages of Pseudomonas syringae unveil numerous potential auxiliary metabolic genes.</title>
        <authorList>
            <person name="Feltin C."/>
            <person name="Garneau J.R."/>
            <person name="Morris C.E."/>
            <person name="Berard A."/>
            <person name="Torres-Barcelo C."/>
        </authorList>
    </citation>
    <scope>NUCLEOTIDE SEQUENCE</scope>
</reference>
<dbReference type="EMBL" id="PP179326">
    <property type="protein sequence ID" value="XAI70659.1"/>
    <property type="molecule type" value="Genomic_DNA"/>
</dbReference>
<sequence>MPKPSLNPALRSFWRRKTAPDGHPVRIRVLPGGRASSKSHDAAGQATYLSHNYTTKFLCARQFQNRIADSVYALLVSKIDGFGLTDFYKIGESSIQHRQTGSEFMFYGLARNLNEIKSIEGVDILWLEEAHALTKAQWEILEPTIRKEGSQIWVIFNPNLATDFAWQFFVVNPPAGTIIRHINYDENPFLSTTMLNVINDAKARSEREGNDDFAHVYLGQPRSDDARVVIKRSWIEAAIDAHLKLNFPDNGAGVLGFDVADSGDDKCANVYAKGSIVYWADEWHGGEDQLLKSCARTYKAAEERGAMIRYDSIGVGAGSGAKFDEMNDDQGRSRHQRIKYDKFNAGAGVFEPDKNYLADRMATVKNKDHFSNLKAQTWWMVADRFRNTFDAVHNGTEYPVDELISLSSDMPFLEKLKTELSTPRRDFDRNGRVKVESKDDLARPNREGGPQPSPNLADAFVMCFAPHLAPLKINSSVLAKAAARR</sequence>
<evidence type="ECO:0000256" key="1">
    <source>
        <dbReference type="SAM" id="MobiDB-lite"/>
    </source>
</evidence>
<dbReference type="PANTHER" id="PTHR39184:SF1">
    <property type="entry name" value="PBSX PHAGE TERMINASE LARGE SUBUNIT"/>
    <property type="match status" value="1"/>
</dbReference>
<gene>
    <name evidence="3" type="ORF">Orimi01_00002</name>
</gene>
<dbReference type="Gene3D" id="3.30.420.240">
    <property type="match status" value="1"/>
</dbReference>
<accession>A0AAU6W258</accession>
<dbReference type="PANTHER" id="PTHR39184">
    <property type="match status" value="1"/>
</dbReference>
<evidence type="ECO:0000259" key="2">
    <source>
        <dbReference type="Pfam" id="PF04466"/>
    </source>
</evidence>
<dbReference type="InterPro" id="IPR027417">
    <property type="entry name" value="P-loop_NTPase"/>
</dbReference>
<feature type="domain" description="Phage terminase large subunit N-terminal" evidence="2">
    <location>
        <begin position="26"/>
        <end position="219"/>
    </location>
</feature>
<feature type="region of interest" description="Disordered" evidence="1">
    <location>
        <begin position="423"/>
        <end position="454"/>
    </location>
</feature>
<dbReference type="InterPro" id="IPR006437">
    <property type="entry name" value="Phage_terminase_lsu"/>
</dbReference>
<name>A0AAU6W258_9VIRU</name>
<protein>
    <submittedName>
        <fullName evidence="3">Terminase large subunit</fullName>
    </submittedName>
</protein>
<dbReference type="Pfam" id="PF04466">
    <property type="entry name" value="Terminase_3"/>
    <property type="match status" value="1"/>
</dbReference>
<dbReference type="InterPro" id="IPR052380">
    <property type="entry name" value="Viral_DNA_packaging_terminase"/>
</dbReference>
<dbReference type="NCBIfam" id="TIGR01547">
    <property type="entry name" value="phage_term_2"/>
    <property type="match status" value="1"/>
</dbReference>
<dbReference type="Gene3D" id="3.40.50.300">
    <property type="entry name" value="P-loop containing nucleotide triphosphate hydrolases"/>
    <property type="match status" value="1"/>
</dbReference>